<accession>A0ABQ0FVV7</accession>
<dbReference type="EMBL" id="BAAFST010000209">
    <property type="protein sequence ID" value="GAB1303365.1"/>
    <property type="molecule type" value="Genomic_DNA"/>
</dbReference>
<dbReference type="PANTHER" id="PTHR23179">
    <property type="entry name" value="T-CELL ACTIVATION RHO GTPASE ACTIVATING PROTEIN-RELATED"/>
    <property type="match status" value="1"/>
</dbReference>
<evidence type="ECO:0000313" key="4">
    <source>
        <dbReference type="Proteomes" id="UP001623349"/>
    </source>
</evidence>
<evidence type="ECO:0000313" key="3">
    <source>
        <dbReference type="EMBL" id="GAB1303365.1"/>
    </source>
</evidence>
<reference evidence="3 4" key="1">
    <citation type="submission" date="2024-08" db="EMBL/GenBank/DDBJ databases">
        <title>The draft genome of Apodemus speciosus.</title>
        <authorList>
            <person name="Nabeshima K."/>
            <person name="Suzuki S."/>
            <person name="Onuma M."/>
        </authorList>
    </citation>
    <scope>NUCLEOTIDE SEQUENCE [LARGE SCALE GENOMIC DNA]</scope>
    <source>
        <strain evidence="3">IB14-021</strain>
    </source>
</reference>
<dbReference type="InterPro" id="IPR000198">
    <property type="entry name" value="RhoGAP_dom"/>
</dbReference>
<comment type="caution">
    <text evidence="3">The sequence shown here is derived from an EMBL/GenBank/DDBJ whole genome shotgun (WGS) entry which is preliminary data.</text>
</comment>
<dbReference type="Pfam" id="PF22286">
    <property type="entry name" value="RHG20_PH"/>
    <property type="match status" value="1"/>
</dbReference>
<feature type="domain" description="Rho-GAP" evidence="2">
    <location>
        <begin position="341"/>
        <end position="522"/>
    </location>
</feature>
<protein>
    <submittedName>
        <fullName evidence="3">Predicted gene 1527</fullName>
    </submittedName>
</protein>
<dbReference type="InterPro" id="IPR008936">
    <property type="entry name" value="Rho_GTPase_activation_prot"/>
</dbReference>
<organism evidence="3 4">
    <name type="scientific">Apodemus speciosus</name>
    <name type="common">Large Japanese field mouse</name>
    <dbReference type="NCBI Taxonomy" id="105296"/>
    <lineage>
        <taxon>Eukaryota</taxon>
        <taxon>Metazoa</taxon>
        <taxon>Chordata</taxon>
        <taxon>Craniata</taxon>
        <taxon>Vertebrata</taxon>
        <taxon>Euteleostomi</taxon>
        <taxon>Mammalia</taxon>
        <taxon>Eutheria</taxon>
        <taxon>Euarchontoglires</taxon>
        <taxon>Glires</taxon>
        <taxon>Rodentia</taxon>
        <taxon>Myomorpha</taxon>
        <taxon>Muroidea</taxon>
        <taxon>Muridae</taxon>
        <taxon>Murinae</taxon>
        <taxon>Apodemus</taxon>
    </lineage>
</organism>
<dbReference type="SUPFAM" id="SSF48350">
    <property type="entry name" value="GTPase activation domain, GAP"/>
    <property type="match status" value="1"/>
</dbReference>
<dbReference type="SMART" id="SM00324">
    <property type="entry name" value="RhoGAP"/>
    <property type="match status" value="1"/>
</dbReference>
<sequence>MKNLDIIGNILGSLLSSDLYENWLSVIDEKSLIGKISAIQSISIIQIMIDNYVDIFGDEHHKICVHNQKRSDDIKMSGNTAEQGTMKQHQHRTFHNGNFLMTEKDAEWSNLNKKRFKIKCILPLNNLWAVDNVELVKKNQTCPCKNIFLFWPDGNFLASFRSIEQKDHWYRFLRRSIDAAKKDIKKPFSLKIVTEDIPSCDSPLCVTTTNTDTVNDIIEKLLPMIRISVTGKITNCGSLLAMRKLQEHSKAGYECPHKILMIHLQNNFKRWNSKISTAFPILPGLFVKDLILHGEGQFILKPREARSQQQKIQEGNVDRTPQAASQTPTEPMKKQVFRTFPPIDDLDRMLPSPVLDMLSIIEGRGQSSDQIFRFVPEKSHWSLRDKIYTEQHIKWNEESVLTVASVLKDFIRNIQGSLLSTDLYENWLSVLDEKSLIGKISAIQSILLKMPQANYLLLKQLIRVLLKIKTSTSNNLDTYMLSVRTAPHVLWDPTCLTSLFGSDLSKKISIIEIMIDNYEDIFGDEDHIICDHNQKKSDDIKISVNTAVQGTMKQYQHRKFHNGNFSMTEKGADHSISMFSSTSLLTIAEEIVTRKNFCFFI</sequence>
<feature type="region of interest" description="Disordered" evidence="1">
    <location>
        <begin position="303"/>
        <end position="331"/>
    </location>
</feature>
<dbReference type="Proteomes" id="UP001623349">
    <property type="component" value="Unassembled WGS sequence"/>
</dbReference>
<evidence type="ECO:0000259" key="2">
    <source>
        <dbReference type="PROSITE" id="PS50238"/>
    </source>
</evidence>
<keyword evidence="4" id="KW-1185">Reference proteome</keyword>
<dbReference type="PANTHER" id="PTHR23179:SF39">
    <property type="entry name" value="GENE 1527-RELATED"/>
    <property type="match status" value="1"/>
</dbReference>
<dbReference type="PROSITE" id="PS50238">
    <property type="entry name" value="RHOGAP"/>
    <property type="match status" value="1"/>
</dbReference>
<evidence type="ECO:0000256" key="1">
    <source>
        <dbReference type="SAM" id="MobiDB-lite"/>
    </source>
</evidence>
<gene>
    <name evidence="3" type="ORF">APTSU1_001861000</name>
</gene>
<proteinExistence type="predicted"/>
<dbReference type="Pfam" id="PF00620">
    <property type="entry name" value="RhoGAP"/>
    <property type="match status" value="1"/>
</dbReference>
<dbReference type="Gene3D" id="1.10.555.10">
    <property type="entry name" value="Rho GTPase activation protein"/>
    <property type="match status" value="1"/>
</dbReference>
<dbReference type="InterPro" id="IPR047887">
    <property type="entry name" value="ARHGAP20_PH"/>
</dbReference>
<name>A0ABQ0FVV7_APOSI</name>